<dbReference type="KEGG" id="lrs:PX52LOC_03890"/>
<evidence type="ECO:0000313" key="3">
    <source>
        <dbReference type="Proteomes" id="UP000324974"/>
    </source>
</evidence>
<reference evidence="3" key="1">
    <citation type="submission" date="2019-08" db="EMBL/GenBank/DDBJ databases">
        <title>Limnoglobus roseus gen. nov., sp. nov., a novel freshwater planctomycete with a giant genome from the family Gemmataceae.</title>
        <authorList>
            <person name="Kulichevskaya I.S."/>
            <person name="Naumoff D.G."/>
            <person name="Miroshnikov K."/>
            <person name="Ivanova A."/>
            <person name="Philippov D.A."/>
            <person name="Hakobyan A."/>
            <person name="Rijpstra I.C."/>
            <person name="Sinninghe Damste J.S."/>
            <person name="Liesack W."/>
            <person name="Dedysh S.N."/>
        </authorList>
    </citation>
    <scope>NUCLEOTIDE SEQUENCE [LARGE SCALE GENOMIC DNA]</scope>
    <source>
        <strain evidence="3">PX52</strain>
    </source>
</reference>
<dbReference type="EMBL" id="CP042425">
    <property type="protein sequence ID" value="QEL16914.1"/>
    <property type="molecule type" value="Genomic_DNA"/>
</dbReference>
<evidence type="ECO:0000313" key="2">
    <source>
        <dbReference type="EMBL" id="QEL16914.1"/>
    </source>
</evidence>
<feature type="region of interest" description="Disordered" evidence="1">
    <location>
        <begin position="214"/>
        <end position="234"/>
    </location>
</feature>
<dbReference type="Proteomes" id="UP000324974">
    <property type="component" value="Chromosome"/>
</dbReference>
<feature type="compositionally biased region" description="Pro residues" evidence="1">
    <location>
        <begin position="220"/>
        <end position="234"/>
    </location>
</feature>
<protein>
    <submittedName>
        <fullName evidence="2">Uncharacterized protein</fullName>
    </submittedName>
</protein>
<organism evidence="2 3">
    <name type="scientific">Limnoglobus roseus</name>
    <dbReference type="NCBI Taxonomy" id="2598579"/>
    <lineage>
        <taxon>Bacteria</taxon>
        <taxon>Pseudomonadati</taxon>
        <taxon>Planctomycetota</taxon>
        <taxon>Planctomycetia</taxon>
        <taxon>Gemmatales</taxon>
        <taxon>Gemmataceae</taxon>
        <taxon>Limnoglobus</taxon>
    </lineage>
</organism>
<proteinExistence type="predicted"/>
<accession>A0A5C1AIG1</accession>
<sequence length="234" mass="25410">MAYRVRDDGSRANYKTYKAEDEFIFDSGVEYMLKGDKISDDPAQRAAYDPTVGIAVRPPTRKKITRIEATKEGQPPIIPYPGDSTDGRFKFVKGTLNVSSQVNLDGGSVVYTALAVFEFVERVLPDVYEGLVVTSPPFSLEAEQLSPEFLNSTVSLDNPLLETEPGPKRGEILGRRIDVSRPDWGLPETGGIWPVVEYWPSAIYATGAVAAEDSRTRPVLVPPASPPPPPGGGG</sequence>
<dbReference type="RefSeq" id="WP_149111583.1">
    <property type="nucleotide sequence ID" value="NZ_CP042425.1"/>
</dbReference>
<keyword evidence="3" id="KW-1185">Reference proteome</keyword>
<dbReference type="AlphaFoldDB" id="A0A5C1AIG1"/>
<evidence type="ECO:0000256" key="1">
    <source>
        <dbReference type="SAM" id="MobiDB-lite"/>
    </source>
</evidence>
<gene>
    <name evidence="2" type="ORF">PX52LOC_03890</name>
</gene>
<name>A0A5C1AIG1_9BACT</name>